<dbReference type="InterPro" id="IPR036286">
    <property type="entry name" value="LexA/Signal_pep-like_sf"/>
</dbReference>
<dbReference type="InterPro" id="IPR001387">
    <property type="entry name" value="Cro/C1-type_HTH"/>
</dbReference>
<evidence type="ECO:0000256" key="4">
    <source>
        <dbReference type="ARBA" id="ARBA00023125"/>
    </source>
</evidence>
<dbReference type="GO" id="GO:0006508">
    <property type="term" value="P:proteolysis"/>
    <property type="evidence" value="ECO:0007669"/>
    <property type="project" value="UniProtKB-KW"/>
</dbReference>
<dbReference type="CDD" id="cd00093">
    <property type="entry name" value="HTH_XRE"/>
    <property type="match status" value="1"/>
</dbReference>
<keyword evidence="8" id="KW-1185">Reference proteome</keyword>
<evidence type="ECO:0000256" key="1">
    <source>
        <dbReference type="ARBA" id="ARBA00022670"/>
    </source>
</evidence>
<dbReference type="AlphaFoldDB" id="A0A1G7ZH43"/>
<dbReference type="EMBL" id="FNCS01000020">
    <property type="protein sequence ID" value="SDH08072.1"/>
    <property type="molecule type" value="Genomic_DNA"/>
</dbReference>
<sequence>MDQHERLKDARIAAGYKTGTDAAQAMKISVATYNAHENGHRGLTLKAAERYADFFNVRESWLLVGDEPRQWPEDKEQAFRDWQRDLAETTHGVFVPGHRYHGATQGVFPEIDVSAGAGDGQIGESNEITLPDGTTGIGHQVVAEWMLPESFFRHELRAQRDGIILMSVTGDSMLPTLQPGDRVIVDTTNPAFRSDGIYVFDDGDGEPRVKRLSKVVGSKPARLMVISDNEAVKPQDIPAAEIRILGRAVGRIGRL</sequence>
<keyword evidence="1" id="KW-0645">Protease</keyword>
<dbReference type="InterPro" id="IPR019756">
    <property type="entry name" value="Pept_S26A_signal_pept_1_Ser-AS"/>
</dbReference>
<dbReference type="SMART" id="SM00530">
    <property type="entry name" value="HTH_XRE"/>
    <property type="match status" value="1"/>
</dbReference>
<evidence type="ECO:0000256" key="5">
    <source>
        <dbReference type="ARBA" id="ARBA00023163"/>
    </source>
</evidence>
<protein>
    <submittedName>
        <fullName evidence="7">Helix-turn-helix domain-containing protein</fullName>
    </submittedName>
</protein>
<proteinExistence type="predicted"/>
<accession>A0A1G7ZH43</accession>
<evidence type="ECO:0000313" key="7">
    <source>
        <dbReference type="EMBL" id="SDH08072.1"/>
    </source>
</evidence>
<dbReference type="Proteomes" id="UP000199495">
    <property type="component" value="Unassembled WGS sequence"/>
</dbReference>
<dbReference type="GO" id="GO:0003677">
    <property type="term" value="F:DNA binding"/>
    <property type="evidence" value="ECO:0007669"/>
    <property type="project" value="UniProtKB-KW"/>
</dbReference>
<keyword evidence="5" id="KW-0804">Transcription</keyword>
<dbReference type="PANTHER" id="PTHR40661:SF3">
    <property type="entry name" value="FELS-1 PROPHAGE TRANSCRIPTIONAL REGULATOR"/>
    <property type="match status" value="1"/>
</dbReference>
<dbReference type="Pfam" id="PF00717">
    <property type="entry name" value="Peptidase_S24"/>
    <property type="match status" value="1"/>
</dbReference>
<gene>
    <name evidence="7" type="ORF">SAMN04487974_12017</name>
</gene>
<dbReference type="SUPFAM" id="SSF47413">
    <property type="entry name" value="lambda repressor-like DNA-binding domains"/>
    <property type="match status" value="1"/>
</dbReference>
<dbReference type="STRING" id="440168.SAMN04487974_12017"/>
<dbReference type="InterPro" id="IPR010982">
    <property type="entry name" value="Lambda_DNA-bd_dom_sf"/>
</dbReference>
<keyword evidence="3" id="KW-0805">Transcription regulation</keyword>
<dbReference type="OrthoDB" id="7363968at2"/>
<dbReference type="Gene3D" id="2.10.109.10">
    <property type="entry name" value="Umud Fragment, subunit A"/>
    <property type="match status" value="1"/>
</dbReference>
<dbReference type="Pfam" id="PF01381">
    <property type="entry name" value="HTH_3"/>
    <property type="match status" value="1"/>
</dbReference>
<organism evidence="7 8">
    <name type="scientific">Pelagibacterium luteolum</name>
    <dbReference type="NCBI Taxonomy" id="440168"/>
    <lineage>
        <taxon>Bacteria</taxon>
        <taxon>Pseudomonadati</taxon>
        <taxon>Pseudomonadota</taxon>
        <taxon>Alphaproteobacteria</taxon>
        <taxon>Hyphomicrobiales</taxon>
        <taxon>Devosiaceae</taxon>
        <taxon>Pelagibacterium</taxon>
    </lineage>
</organism>
<dbReference type="GO" id="GO:0004252">
    <property type="term" value="F:serine-type endopeptidase activity"/>
    <property type="evidence" value="ECO:0007669"/>
    <property type="project" value="InterPro"/>
</dbReference>
<dbReference type="SUPFAM" id="SSF51306">
    <property type="entry name" value="LexA/Signal peptidase"/>
    <property type="match status" value="1"/>
</dbReference>
<evidence type="ECO:0000313" key="8">
    <source>
        <dbReference type="Proteomes" id="UP000199495"/>
    </source>
</evidence>
<feature type="domain" description="HTH cro/C1-type" evidence="6">
    <location>
        <begin position="7"/>
        <end position="62"/>
    </location>
</feature>
<dbReference type="PROSITE" id="PS00501">
    <property type="entry name" value="SPASE_I_1"/>
    <property type="match status" value="1"/>
</dbReference>
<evidence type="ECO:0000256" key="3">
    <source>
        <dbReference type="ARBA" id="ARBA00023015"/>
    </source>
</evidence>
<dbReference type="InterPro" id="IPR015927">
    <property type="entry name" value="Peptidase_S24_S26A/B/C"/>
</dbReference>
<evidence type="ECO:0000259" key="6">
    <source>
        <dbReference type="PROSITE" id="PS50943"/>
    </source>
</evidence>
<keyword evidence="4" id="KW-0238">DNA-binding</keyword>
<reference evidence="7 8" key="1">
    <citation type="submission" date="2016-10" db="EMBL/GenBank/DDBJ databases">
        <authorList>
            <person name="de Groot N.N."/>
        </authorList>
    </citation>
    <scope>NUCLEOTIDE SEQUENCE [LARGE SCALE GENOMIC DNA]</scope>
    <source>
        <strain evidence="7 8">CGMCC 1.10267</strain>
    </source>
</reference>
<name>A0A1G7ZH43_9HYPH</name>
<dbReference type="RefSeq" id="WP_090598910.1">
    <property type="nucleotide sequence ID" value="NZ_FNCS01000020.1"/>
</dbReference>
<dbReference type="CDD" id="cd06462">
    <property type="entry name" value="Peptidase_S24_S26"/>
    <property type="match status" value="1"/>
</dbReference>
<dbReference type="PROSITE" id="PS50943">
    <property type="entry name" value="HTH_CROC1"/>
    <property type="match status" value="1"/>
</dbReference>
<dbReference type="GO" id="GO:0016020">
    <property type="term" value="C:membrane"/>
    <property type="evidence" value="ECO:0007669"/>
    <property type="project" value="InterPro"/>
</dbReference>
<dbReference type="Gene3D" id="1.10.260.40">
    <property type="entry name" value="lambda repressor-like DNA-binding domains"/>
    <property type="match status" value="1"/>
</dbReference>
<keyword evidence="2" id="KW-0378">Hydrolase</keyword>
<evidence type="ECO:0000256" key="2">
    <source>
        <dbReference type="ARBA" id="ARBA00022801"/>
    </source>
</evidence>
<dbReference type="PANTHER" id="PTHR40661">
    <property type="match status" value="1"/>
</dbReference>